<dbReference type="Proteomes" id="UP000197003">
    <property type="component" value="Chromosome"/>
</dbReference>
<dbReference type="EMBL" id="CP020946">
    <property type="protein sequence ID" value="ASD64717.1"/>
    <property type="molecule type" value="Genomic_DNA"/>
</dbReference>
<dbReference type="GO" id="GO:0009882">
    <property type="term" value="F:blue light photoreceptor activity"/>
    <property type="evidence" value="ECO:0007669"/>
    <property type="project" value="InterPro"/>
</dbReference>
<dbReference type="InterPro" id="IPR007024">
    <property type="entry name" value="BLUF_domain"/>
</dbReference>
<feature type="domain" description="BLUF" evidence="1">
    <location>
        <begin position="4"/>
        <end position="95"/>
    </location>
</feature>
<dbReference type="InterPro" id="IPR036046">
    <property type="entry name" value="Acylphosphatase-like_dom_sf"/>
</dbReference>
<dbReference type="Pfam" id="PF04940">
    <property type="entry name" value="BLUF"/>
    <property type="match status" value="1"/>
</dbReference>
<organism evidence="2 3">
    <name type="scientific">Bdellovibrio bacteriovorus</name>
    <dbReference type="NCBI Taxonomy" id="959"/>
    <lineage>
        <taxon>Bacteria</taxon>
        <taxon>Pseudomonadati</taxon>
        <taxon>Bdellovibrionota</taxon>
        <taxon>Bdellovibrionia</taxon>
        <taxon>Bdellovibrionales</taxon>
        <taxon>Pseudobdellovibrionaceae</taxon>
        <taxon>Bdellovibrio</taxon>
    </lineage>
</organism>
<reference evidence="2 3" key="1">
    <citation type="submission" date="2017-04" db="EMBL/GenBank/DDBJ databases">
        <title>Whole genome sequence of Bdellovibrio bacteriovorus strain SSB218315.</title>
        <authorList>
            <person name="Oyedara O."/>
            <person name="Rodriguez-Perez M.A."/>
        </authorList>
    </citation>
    <scope>NUCLEOTIDE SEQUENCE [LARGE SCALE GENOMIC DNA]</scope>
    <source>
        <strain evidence="2 3">SSB218315</strain>
    </source>
</reference>
<evidence type="ECO:0000259" key="1">
    <source>
        <dbReference type="PROSITE" id="PS50925"/>
    </source>
</evidence>
<dbReference type="AlphaFoldDB" id="A0A1Z3NB84"/>
<dbReference type="SMART" id="SM01034">
    <property type="entry name" value="BLUF"/>
    <property type="match status" value="1"/>
</dbReference>
<dbReference type="PROSITE" id="PS50925">
    <property type="entry name" value="BLUF"/>
    <property type="match status" value="1"/>
</dbReference>
<dbReference type="RefSeq" id="WP_088566166.1">
    <property type="nucleotide sequence ID" value="NZ_CP020946.1"/>
</dbReference>
<protein>
    <recommendedName>
        <fullName evidence="1">BLUF domain-containing protein</fullName>
    </recommendedName>
</protein>
<accession>A0A1Z3NB84</accession>
<gene>
    <name evidence="2" type="ORF">B9G79_14655</name>
</gene>
<evidence type="ECO:0000313" key="2">
    <source>
        <dbReference type="EMBL" id="ASD64717.1"/>
    </source>
</evidence>
<name>A0A1Z3NB84_BDEBC</name>
<dbReference type="Gene3D" id="3.30.70.100">
    <property type="match status" value="1"/>
</dbReference>
<dbReference type="GO" id="GO:0071949">
    <property type="term" value="F:FAD binding"/>
    <property type="evidence" value="ECO:0007669"/>
    <property type="project" value="InterPro"/>
</dbReference>
<evidence type="ECO:0000313" key="3">
    <source>
        <dbReference type="Proteomes" id="UP000197003"/>
    </source>
</evidence>
<proteinExistence type="predicted"/>
<dbReference type="SUPFAM" id="SSF54975">
    <property type="entry name" value="Acylphosphatase/BLUF domain-like"/>
    <property type="match status" value="1"/>
</dbReference>
<dbReference type="OrthoDB" id="5293734at2"/>
<sequence length="142" mass="15993">MSGVFHLVYFSKAAEDLSYTDIREILEVSRRNNARLGITGLLIFRDGYFVQLLEGDEAPVRNVLTAIRDDDRNYSVKVLIEAIGAERLFPDWSMAFHDGDITTASSEHLVELFESVSASDLSKRALIMPILKKFRASAPELK</sequence>